<evidence type="ECO:0000256" key="4">
    <source>
        <dbReference type="ARBA" id="ARBA00022605"/>
    </source>
</evidence>
<keyword evidence="7 12" id="KW-0521">NADP</keyword>
<dbReference type="OrthoDB" id="9803580at2"/>
<dbReference type="GO" id="GO:0006164">
    <property type="term" value="P:purine nucleotide biosynthetic process"/>
    <property type="evidence" value="ECO:0007669"/>
    <property type="project" value="UniProtKB-KW"/>
</dbReference>
<dbReference type="EC" id="1.5.1.5" evidence="12"/>
<accession>A0A2S2DLQ1</accession>
<evidence type="ECO:0000256" key="9">
    <source>
        <dbReference type="ARBA" id="ARBA00023102"/>
    </source>
</evidence>
<dbReference type="GO" id="GO:0004488">
    <property type="term" value="F:methylenetetrahydrofolate dehydrogenase (NADP+) activity"/>
    <property type="evidence" value="ECO:0007669"/>
    <property type="project" value="UniProtKB-UniRule"/>
</dbReference>
<dbReference type="HAMAP" id="MF_01576">
    <property type="entry name" value="THF_DHG_CYH"/>
    <property type="match status" value="1"/>
</dbReference>
<keyword evidence="4 12" id="KW-0028">Amino-acid biosynthesis</keyword>
<keyword evidence="11 12" id="KW-0511">Multifunctional enzyme</keyword>
<feature type="region of interest" description="Disordered" evidence="13">
    <location>
        <begin position="296"/>
        <end position="318"/>
    </location>
</feature>
<dbReference type="PRINTS" id="PR00085">
    <property type="entry name" value="THFDHDRGNASE"/>
</dbReference>
<keyword evidence="5 12" id="KW-0658">Purine biosynthesis</keyword>
<feature type="domain" description="Tetrahydrofolate dehydrogenase/cyclohydrolase catalytic" evidence="14">
    <location>
        <begin position="22"/>
        <end position="136"/>
    </location>
</feature>
<name>A0A2S2DLQ1_9BURK</name>
<dbReference type="PANTHER" id="PTHR48099">
    <property type="entry name" value="C-1-TETRAHYDROFOLATE SYNTHASE, CYTOPLASMIC-RELATED"/>
    <property type="match status" value="1"/>
</dbReference>
<evidence type="ECO:0000256" key="2">
    <source>
        <dbReference type="ARBA" id="ARBA00011738"/>
    </source>
</evidence>
<evidence type="ECO:0000256" key="12">
    <source>
        <dbReference type="HAMAP-Rule" id="MF_01576"/>
    </source>
</evidence>
<evidence type="ECO:0000256" key="3">
    <source>
        <dbReference type="ARBA" id="ARBA00022563"/>
    </source>
</evidence>
<keyword evidence="17" id="KW-1185">Reference proteome</keyword>
<dbReference type="EC" id="3.5.4.9" evidence="12"/>
<comment type="catalytic activity">
    <reaction evidence="12">
        <text>(6R)-5,10-methenyltetrahydrofolate + H2O = (6R)-10-formyltetrahydrofolate + H(+)</text>
        <dbReference type="Rhea" id="RHEA:23700"/>
        <dbReference type="ChEBI" id="CHEBI:15377"/>
        <dbReference type="ChEBI" id="CHEBI:15378"/>
        <dbReference type="ChEBI" id="CHEBI:57455"/>
        <dbReference type="ChEBI" id="CHEBI:195366"/>
        <dbReference type="EC" id="3.5.4.9"/>
    </reaction>
</comment>
<protein>
    <recommendedName>
        <fullName evidence="12">Bifunctional protein FolD</fullName>
    </recommendedName>
    <domain>
        <recommendedName>
            <fullName evidence="12">Methylenetetrahydrofolate dehydrogenase</fullName>
            <ecNumber evidence="12">1.5.1.5</ecNumber>
        </recommendedName>
    </domain>
    <domain>
        <recommendedName>
            <fullName evidence="12">Methenyltetrahydrofolate cyclohydrolase</fullName>
            <ecNumber evidence="12">3.5.4.9</ecNumber>
        </recommendedName>
    </domain>
</protein>
<evidence type="ECO:0000256" key="10">
    <source>
        <dbReference type="ARBA" id="ARBA00023167"/>
    </source>
</evidence>
<reference evidence="16 17" key="1">
    <citation type="submission" date="2018-05" db="EMBL/GenBank/DDBJ databases">
        <title>Complete genome sequence of Massilia oculi sp. nov. CCUG 43427T (=DSM 26321T), the type strain of M. oculi, and comparison with genome sequences of other Massilia strains.</title>
        <authorList>
            <person name="Zhu B."/>
        </authorList>
    </citation>
    <scope>NUCLEOTIDE SEQUENCE [LARGE SCALE GENOMIC DNA]</scope>
    <source>
        <strain evidence="16 17">CCUG 43427</strain>
    </source>
</reference>
<dbReference type="FunFam" id="3.40.50.10860:FF:000005">
    <property type="entry name" value="C-1-tetrahydrofolate synthase, cytoplasmic, putative"/>
    <property type="match status" value="1"/>
</dbReference>
<feature type="domain" description="Tetrahydrofolate dehydrogenase/cyclohydrolase NAD(P)-binding" evidence="15">
    <location>
        <begin position="155"/>
        <end position="296"/>
    </location>
</feature>
<keyword evidence="6 12" id="KW-0378">Hydrolase</keyword>
<dbReference type="InterPro" id="IPR046346">
    <property type="entry name" value="Aminoacid_DH-like_N_sf"/>
</dbReference>
<dbReference type="KEGG" id="mtim:DIR46_18615"/>
<dbReference type="GO" id="GO:0004477">
    <property type="term" value="F:methenyltetrahydrofolate cyclohydrolase activity"/>
    <property type="evidence" value="ECO:0007669"/>
    <property type="project" value="UniProtKB-UniRule"/>
</dbReference>
<evidence type="ECO:0000259" key="15">
    <source>
        <dbReference type="Pfam" id="PF02882"/>
    </source>
</evidence>
<dbReference type="InterPro" id="IPR000672">
    <property type="entry name" value="THF_DH/CycHdrlase"/>
</dbReference>
<dbReference type="GO" id="GO:0000105">
    <property type="term" value="P:L-histidine biosynthetic process"/>
    <property type="evidence" value="ECO:0007669"/>
    <property type="project" value="UniProtKB-KW"/>
</dbReference>
<dbReference type="PROSITE" id="PS00767">
    <property type="entry name" value="THF_DHG_CYH_2"/>
    <property type="match status" value="1"/>
</dbReference>
<dbReference type="SUPFAM" id="SSF51735">
    <property type="entry name" value="NAD(P)-binding Rossmann-fold domains"/>
    <property type="match status" value="1"/>
</dbReference>
<evidence type="ECO:0000256" key="11">
    <source>
        <dbReference type="ARBA" id="ARBA00023268"/>
    </source>
</evidence>
<dbReference type="InterPro" id="IPR036291">
    <property type="entry name" value="NAD(P)-bd_dom_sf"/>
</dbReference>
<dbReference type="AlphaFoldDB" id="A0A2S2DLQ1"/>
<evidence type="ECO:0000256" key="1">
    <source>
        <dbReference type="ARBA" id="ARBA00004777"/>
    </source>
</evidence>
<dbReference type="Pfam" id="PF00763">
    <property type="entry name" value="THF_DHG_CYH"/>
    <property type="match status" value="1"/>
</dbReference>
<keyword evidence="3 12" id="KW-0554">One-carbon metabolism</keyword>
<evidence type="ECO:0000259" key="14">
    <source>
        <dbReference type="Pfam" id="PF00763"/>
    </source>
</evidence>
<comment type="subunit">
    <text evidence="2 12">Homodimer.</text>
</comment>
<comment type="catalytic activity">
    <reaction evidence="12">
        <text>(6R)-5,10-methylene-5,6,7,8-tetrahydrofolate + NADP(+) = (6R)-5,10-methenyltetrahydrofolate + NADPH</text>
        <dbReference type="Rhea" id="RHEA:22812"/>
        <dbReference type="ChEBI" id="CHEBI:15636"/>
        <dbReference type="ChEBI" id="CHEBI:57455"/>
        <dbReference type="ChEBI" id="CHEBI:57783"/>
        <dbReference type="ChEBI" id="CHEBI:58349"/>
        <dbReference type="EC" id="1.5.1.5"/>
    </reaction>
</comment>
<evidence type="ECO:0000256" key="7">
    <source>
        <dbReference type="ARBA" id="ARBA00022857"/>
    </source>
</evidence>
<sequence>MRGSYNSVFAQRRAFTMPAQLIDGVLLSKQLREDIAARAATLAAAGMQPGLAVILVGEDPASQVYVRNKVKACGDVGFHSVLEKYEADLSEQALLDRIAALNADPAVHGILVQMPLPKHIDPSKVIEAISTAKDVDGYSVLSAGELVANLPGFRPCTPYGCMKLIETTGIDLRGKHAVVIGRSNTVGKPMALLLLQANATVTICHSATPDLGYHTRQADVIVAAVGRRNTLTAEMVKPGAIVIDVGMNRDDAGKLCGDVDFAGVSEVASHITPVPGGVGPMTITMLLMNTLESAERVHTSGQPPAGQASGMEPKPGLA</sequence>
<gene>
    <name evidence="12" type="primary">folD</name>
    <name evidence="16" type="ORF">DIR46_18615</name>
</gene>
<keyword evidence="10 12" id="KW-0486">Methionine biosynthesis</keyword>
<evidence type="ECO:0000256" key="13">
    <source>
        <dbReference type="SAM" id="MobiDB-lite"/>
    </source>
</evidence>
<comment type="function">
    <text evidence="12">Catalyzes the oxidation of 5,10-methylenetetrahydrofolate to 5,10-methenyltetrahydrofolate and then the hydrolysis of 5,10-methenyltetrahydrofolate to 10-formyltetrahydrofolate.</text>
</comment>
<dbReference type="InterPro" id="IPR020630">
    <property type="entry name" value="THF_DH/CycHdrlase_cat_dom"/>
</dbReference>
<dbReference type="Pfam" id="PF02882">
    <property type="entry name" value="THF_DHG_CYH_C"/>
    <property type="match status" value="1"/>
</dbReference>
<evidence type="ECO:0000313" key="16">
    <source>
        <dbReference type="EMBL" id="AWL06248.1"/>
    </source>
</evidence>
<dbReference type="EMBL" id="CP029343">
    <property type="protein sequence ID" value="AWL06248.1"/>
    <property type="molecule type" value="Genomic_DNA"/>
</dbReference>
<dbReference type="GO" id="GO:0009086">
    <property type="term" value="P:methionine biosynthetic process"/>
    <property type="evidence" value="ECO:0007669"/>
    <property type="project" value="UniProtKB-KW"/>
</dbReference>
<dbReference type="NCBIfam" id="NF010786">
    <property type="entry name" value="PRK14189.1"/>
    <property type="match status" value="1"/>
</dbReference>
<dbReference type="CDD" id="cd01080">
    <property type="entry name" value="NAD_bind_m-THF_DH_Cyclohyd"/>
    <property type="match status" value="1"/>
</dbReference>
<dbReference type="GO" id="GO:0035999">
    <property type="term" value="P:tetrahydrofolate interconversion"/>
    <property type="evidence" value="ECO:0007669"/>
    <property type="project" value="UniProtKB-UniRule"/>
</dbReference>
<dbReference type="NCBIfam" id="NF010783">
    <property type="entry name" value="PRK14186.1"/>
    <property type="match status" value="1"/>
</dbReference>
<dbReference type="Gene3D" id="3.40.50.10860">
    <property type="entry name" value="Leucine Dehydrogenase, chain A, domain 1"/>
    <property type="match status" value="1"/>
</dbReference>
<keyword evidence="9 12" id="KW-0368">Histidine biosynthesis</keyword>
<evidence type="ECO:0000256" key="5">
    <source>
        <dbReference type="ARBA" id="ARBA00022755"/>
    </source>
</evidence>
<dbReference type="Proteomes" id="UP000245820">
    <property type="component" value="Chromosome"/>
</dbReference>
<dbReference type="PANTHER" id="PTHR48099:SF5">
    <property type="entry name" value="C-1-TETRAHYDROFOLATE SYNTHASE, CYTOPLASMIC"/>
    <property type="match status" value="1"/>
</dbReference>
<comment type="caution">
    <text evidence="12">Lacks conserved residue(s) required for the propagation of feature annotation.</text>
</comment>
<comment type="similarity">
    <text evidence="12">Belongs to the tetrahydrofolate dehydrogenase/cyclohydrolase family.</text>
</comment>
<organism evidence="16 17">
    <name type="scientific">Massilia oculi</name>
    <dbReference type="NCBI Taxonomy" id="945844"/>
    <lineage>
        <taxon>Bacteria</taxon>
        <taxon>Pseudomonadati</taxon>
        <taxon>Pseudomonadota</taxon>
        <taxon>Betaproteobacteria</taxon>
        <taxon>Burkholderiales</taxon>
        <taxon>Oxalobacteraceae</taxon>
        <taxon>Telluria group</taxon>
        <taxon>Massilia</taxon>
    </lineage>
</organism>
<dbReference type="GO" id="GO:0005829">
    <property type="term" value="C:cytosol"/>
    <property type="evidence" value="ECO:0007669"/>
    <property type="project" value="TreeGrafter"/>
</dbReference>
<dbReference type="Gene3D" id="3.40.50.720">
    <property type="entry name" value="NAD(P)-binding Rossmann-like Domain"/>
    <property type="match status" value="1"/>
</dbReference>
<dbReference type="SUPFAM" id="SSF53223">
    <property type="entry name" value="Aminoacid dehydrogenase-like, N-terminal domain"/>
    <property type="match status" value="1"/>
</dbReference>
<dbReference type="FunFam" id="3.40.50.720:FF:000094">
    <property type="entry name" value="Bifunctional protein FolD"/>
    <property type="match status" value="1"/>
</dbReference>
<dbReference type="UniPathway" id="UPA00193"/>
<evidence type="ECO:0000313" key="17">
    <source>
        <dbReference type="Proteomes" id="UP000245820"/>
    </source>
</evidence>
<comment type="pathway">
    <text evidence="1 12">One-carbon metabolism; tetrahydrofolate interconversion.</text>
</comment>
<feature type="binding site" evidence="12">
    <location>
        <begin position="181"/>
        <end position="183"/>
    </location>
    <ligand>
        <name>NADP(+)</name>
        <dbReference type="ChEBI" id="CHEBI:58349"/>
    </ligand>
</feature>
<proteinExistence type="inferred from homology"/>
<dbReference type="InterPro" id="IPR020867">
    <property type="entry name" value="THF_DH/CycHdrlase_CS"/>
</dbReference>
<evidence type="ECO:0000256" key="8">
    <source>
        <dbReference type="ARBA" id="ARBA00023002"/>
    </source>
</evidence>
<dbReference type="NCBIfam" id="NF008058">
    <property type="entry name" value="PRK10792.1"/>
    <property type="match status" value="1"/>
</dbReference>
<keyword evidence="8 12" id="KW-0560">Oxidoreductase</keyword>
<evidence type="ECO:0000256" key="6">
    <source>
        <dbReference type="ARBA" id="ARBA00022801"/>
    </source>
</evidence>
<dbReference type="InterPro" id="IPR020631">
    <property type="entry name" value="THF_DH/CycHdrlase_NAD-bd_dom"/>
</dbReference>